<keyword evidence="2" id="KW-1185">Reference proteome</keyword>
<sequence length="194" mass="21391">MPPSSIPSAHRAMLRDLDRFLRESDRVLAAWRVYSEEHTDLDGWPFDDDAYGRRATDRDAAVAESFDHVRGGAAHLLATARAQLVLLPTGAAQSRWAWQLTVLQDALDRLGALRETWRITRDSLPPNAGPRTSAFDDTHAAHLRAAGAALNEWAVHGHAIREIDKAARSAPFRLVPRPATSPAQTPARVEAAQR</sequence>
<organism evidence="1 2">
    <name type="scientific">Streptomyces fragilis</name>
    <dbReference type="NCBI Taxonomy" id="67301"/>
    <lineage>
        <taxon>Bacteria</taxon>
        <taxon>Bacillati</taxon>
        <taxon>Actinomycetota</taxon>
        <taxon>Actinomycetes</taxon>
        <taxon>Kitasatosporales</taxon>
        <taxon>Streptomycetaceae</taxon>
        <taxon>Streptomyces</taxon>
    </lineage>
</organism>
<comment type="caution">
    <text evidence="1">The sequence shown here is derived from an EMBL/GenBank/DDBJ whole genome shotgun (WGS) entry which is preliminary data.</text>
</comment>
<gene>
    <name evidence="1" type="ORF">AB0E65_03880</name>
</gene>
<accession>A0ABV2YCV3</accession>
<protein>
    <submittedName>
        <fullName evidence="1">Uncharacterized protein</fullName>
    </submittedName>
</protein>
<dbReference type="RefSeq" id="WP_108952655.1">
    <property type="nucleotide sequence ID" value="NZ_BEVZ01000002.1"/>
</dbReference>
<dbReference type="Proteomes" id="UP001550850">
    <property type="component" value="Unassembled WGS sequence"/>
</dbReference>
<evidence type="ECO:0000313" key="1">
    <source>
        <dbReference type="EMBL" id="MEU3553371.1"/>
    </source>
</evidence>
<evidence type="ECO:0000313" key="2">
    <source>
        <dbReference type="Proteomes" id="UP001550850"/>
    </source>
</evidence>
<reference evidence="1 2" key="1">
    <citation type="submission" date="2024-06" db="EMBL/GenBank/DDBJ databases">
        <title>The Natural Products Discovery Center: Release of the First 8490 Sequenced Strains for Exploring Actinobacteria Biosynthetic Diversity.</title>
        <authorList>
            <person name="Kalkreuter E."/>
            <person name="Kautsar S.A."/>
            <person name="Yang D."/>
            <person name="Bader C.D."/>
            <person name="Teijaro C.N."/>
            <person name="Fluegel L."/>
            <person name="Davis C.M."/>
            <person name="Simpson J.R."/>
            <person name="Lauterbach L."/>
            <person name="Steele A.D."/>
            <person name="Gui C."/>
            <person name="Meng S."/>
            <person name="Li G."/>
            <person name="Viehrig K."/>
            <person name="Ye F."/>
            <person name="Su P."/>
            <person name="Kiefer A.F."/>
            <person name="Nichols A."/>
            <person name="Cepeda A.J."/>
            <person name="Yan W."/>
            <person name="Fan B."/>
            <person name="Jiang Y."/>
            <person name="Adhikari A."/>
            <person name="Zheng C.-J."/>
            <person name="Schuster L."/>
            <person name="Cowan T.M."/>
            <person name="Smanski M.J."/>
            <person name="Chevrette M.G."/>
            <person name="De Carvalho L.P.S."/>
            <person name="Shen B."/>
        </authorList>
    </citation>
    <scope>NUCLEOTIDE SEQUENCE [LARGE SCALE GENOMIC DNA]</scope>
    <source>
        <strain evidence="1 2">NPDC038104</strain>
    </source>
</reference>
<proteinExistence type="predicted"/>
<name>A0ABV2YCV3_9ACTN</name>
<dbReference type="EMBL" id="JBEZUR010000003">
    <property type="protein sequence ID" value="MEU3553371.1"/>
    <property type="molecule type" value="Genomic_DNA"/>
</dbReference>